<gene>
    <name evidence="6" type="ORF">SK128_020833</name>
</gene>
<dbReference type="GO" id="GO:0005634">
    <property type="term" value="C:nucleus"/>
    <property type="evidence" value="ECO:0007669"/>
    <property type="project" value="TreeGrafter"/>
</dbReference>
<evidence type="ECO:0000256" key="2">
    <source>
        <dbReference type="ARBA" id="ARBA00022723"/>
    </source>
</evidence>
<dbReference type="Proteomes" id="UP001381693">
    <property type="component" value="Unassembled WGS sequence"/>
</dbReference>
<dbReference type="Pfam" id="PF18131">
    <property type="entry name" value="KN17_SH3"/>
    <property type="match status" value="1"/>
</dbReference>
<dbReference type="AlphaFoldDB" id="A0AAN8XLA5"/>
<comment type="caution">
    <text evidence="6">The sequence shown here is derived from an EMBL/GenBank/DDBJ whole genome shotgun (WGS) entry which is preliminary data.</text>
</comment>
<dbReference type="InterPro" id="IPR041995">
    <property type="entry name" value="KOW_KIN17"/>
</dbReference>
<dbReference type="Pfam" id="PF25092">
    <property type="entry name" value="SH3_KIN17_C"/>
    <property type="match status" value="1"/>
</dbReference>
<accession>A0AAN8XLA5</accession>
<dbReference type="PANTHER" id="PTHR12805:SF0">
    <property type="entry name" value="DNA_RNA-BINDING PROTEIN KIN17"/>
    <property type="match status" value="1"/>
</dbReference>
<evidence type="ECO:0000256" key="4">
    <source>
        <dbReference type="ARBA" id="ARBA00022833"/>
    </source>
</evidence>
<dbReference type="GO" id="GO:0006974">
    <property type="term" value="P:DNA damage response"/>
    <property type="evidence" value="ECO:0007669"/>
    <property type="project" value="TreeGrafter"/>
</dbReference>
<dbReference type="GO" id="GO:0006260">
    <property type="term" value="P:DNA replication"/>
    <property type="evidence" value="ECO:0007669"/>
    <property type="project" value="TreeGrafter"/>
</dbReference>
<evidence type="ECO:0000259" key="5">
    <source>
        <dbReference type="SMART" id="SM01253"/>
    </source>
</evidence>
<sequence>MSESHQRQLLLFAEDPDKYLDSFSEEFMEGYTSLLKRRFGTKRVHANNVYQEYIQDRDHVHMNATQWETLTDFVKWLGREGYCIVDETEKGWYVSYVDRDPETIRRQEQMRRKEKFEKDEEERMQDFIDKQIELGRSKGVDSQEPIFTELQREDEGKPLALNISLGKSKPTKVMAEGSNVLATSSKRTSLSSKKESKKRCALDDIMEAEMNERKSKEIKSKQASVGPVVVTRKDLPWLQRNIVVKIISKDVGSRFYKLKGVVSDIQGQYVGILKLLECGTVMKLDQSKLETVIPAPNRKILILNGKYKGREAVLKEIQESSFSVTLLLDDGKVLSNIPYEDISKLHIS</sequence>
<feature type="domain" description="DNA/RNA-binding protein Kin17 WH-like" evidence="5">
    <location>
        <begin position="7"/>
        <end position="133"/>
    </location>
</feature>
<dbReference type="GO" id="GO:0003690">
    <property type="term" value="F:double-stranded DNA binding"/>
    <property type="evidence" value="ECO:0007669"/>
    <property type="project" value="TreeGrafter"/>
</dbReference>
<dbReference type="EMBL" id="JAXCGZ010002619">
    <property type="protein sequence ID" value="KAK7083718.1"/>
    <property type="molecule type" value="Genomic_DNA"/>
</dbReference>
<dbReference type="Gene3D" id="2.30.30.140">
    <property type="match status" value="1"/>
</dbReference>
<dbReference type="Gene3D" id="1.10.10.2030">
    <property type="entry name" value="DNA/RNA-binding protein Kin17, conserved domain"/>
    <property type="match status" value="1"/>
</dbReference>
<keyword evidence="7" id="KW-1185">Reference proteome</keyword>
<dbReference type="FunFam" id="2.30.30.30:FF:000021">
    <property type="entry name" value="DNA/RNA-binding protein KIN17, putative"/>
    <property type="match status" value="1"/>
</dbReference>
<dbReference type="InterPro" id="IPR037321">
    <property type="entry name" value="KIN17-like"/>
</dbReference>
<keyword evidence="4" id="KW-0862">Zinc</keyword>
<dbReference type="InterPro" id="IPR041330">
    <property type="entry name" value="KN17_SH3"/>
</dbReference>
<evidence type="ECO:0000256" key="3">
    <source>
        <dbReference type="ARBA" id="ARBA00022771"/>
    </source>
</evidence>
<evidence type="ECO:0000313" key="6">
    <source>
        <dbReference type="EMBL" id="KAK7083718.1"/>
    </source>
</evidence>
<keyword evidence="3" id="KW-0863">Zinc-finger</keyword>
<dbReference type="CDD" id="cd13155">
    <property type="entry name" value="KOW_KIN17"/>
    <property type="match status" value="1"/>
</dbReference>
<dbReference type="InterPro" id="IPR014722">
    <property type="entry name" value="Rib_uL2_dom2"/>
</dbReference>
<name>A0AAN8XLA5_HALRR</name>
<organism evidence="6 7">
    <name type="scientific">Halocaridina rubra</name>
    <name type="common">Hawaiian red shrimp</name>
    <dbReference type="NCBI Taxonomy" id="373956"/>
    <lineage>
        <taxon>Eukaryota</taxon>
        <taxon>Metazoa</taxon>
        <taxon>Ecdysozoa</taxon>
        <taxon>Arthropoda</taxon>
        <taxon>Crustacea</taxon>
        <taxon>Multicrustacea</taxon>
        <taxon>Malacostraca</taxon>
        <taxon>Eumalacostraca</taxon>
        <taxon>Eucarida</taxon>
        <taxon>Decapoda</taxon>
        <taxon>Pleocyemata</taxon>
        <taxon>Caridea</taxon>
        <taxon>Atyoidea</taxon>
        <taxon>Atyidae</taxon>
        <taxon>Halocaridina</taxon>
    </lineage>
</organism>
<proteinExistence type="inferred from homology"/>
<protein>
    <recommendedName>
        <fullName evidence="5">DNA/RNA-binding protein Kin17 WH-like domain-containing protein</fullName>
    </recommendedName>
</protein>
<keyword evidence="2" id="KW-0479">Metal-binding</keyword>
<comment type="similarity">
    <text evidence="1">Belongs to the KIN17 family.</text>
</comment>
<evidence type="ECO:0000256" key="1">
    <source>
        <dbReference type="ARBA" id="ARBA00008517"/>
    </source>
</evidence>
<dbReference type="FunFam" id="1.10.10.2030:FF:000001">
    <property type="entry name" value="DNA/RNA-binding protein KIN17, putative"/>
    <property type="match status" value="1"/>
</dbReference>
<dbReference type="InterPro" id="IPR038254">
    <property type="entry name" value="KIN17_WH-like_sf"/>
</dbReference>
<dbReference type="InterPro" id="IPR019447">
    <property type="entry name" value="DNA/RNA-bd_Kin17_WH-like_dom"/>
</dbReference>
<dbReference type="PANTHER" id="PTHR12805">
    <property type="entry name" value="KIN17 KIN, ANTIGENIC DETERMINANT OF RECA PROTEIN HOMOLOG"/>
    <property type="match status" value="1"/>
</dbReference>
<dbReference type="SMART" id="SM01253">
    <property type="entry name" value="Kin17_mid"/>
    <property type="match status" value="1"/>
</dbReference>
<dbReference type="GO" id="GO:0008270">
    <property type="term" value="F:zinc ion binding"/>
    <property type="evidence" value="ECO:0007669"/>
    <property type="project" value="UniProtKB-KW"/>
</dbReference>
<dbReference type="Gene3D" id="2.30.30.30">
    <property type="match status" value="1"/>
</dbReference>
<reference evidence="6 7" key="1">
    <citation type="submission" date="2023-11" db="EMBL/GenBank/DDBJ databases">
        <title>Halocaridina rubra genome assembly.</title>
        <authorList>
            <person name="Smith C."/>
        </authorList>
    </citation>
    <scope>NUCLEOTIDE SEQUENCE [LARGE SCALE GENOMIC DNA]</scope>
    <source>
        <strain evidence="6">EP-1</strain>
        <tissue evidence="6">Whole</tissue>
    </source>
</reference>
<evidence type="ECO:0000313" key="7">
    <source>
        <dbReference type="Proteomes" id="UP001381693"/>
    </source>
</evidence>
<dbReference type="Pfam" id="PF10357">
    <property type="entry name" value="WH_KIN17"/>
    <property type="match status" value="1"/>
</dbReference>